<dbReference type="Pfam" id="PF21956">
    <property type="entry name" value="DUF6922"/>
    <property type="match status" value="1"/>
</dbReference>
<proteinExistence type="predicted"/>
<dbReference type="EMBL" id="SNYC01000005">
    <property type="protein sequence ID" value="TDQ08672.1"/>
    <property type="molecule type" value="Genomic_DNA"/>
</dbReference>
<keyword evidence="3" id="KW-1185">Reference proteome</keyword>
<reference evidence="2 3" key="1">
    <citation type="submission" date="2019-03" db="EMBL/GenBank/DDBJ databases">
        <title>Genomic Encyclopedia of Archaeal and Bacterial Type Strains, Phase II (KMG-II): from individual species to whole genera.</title>
        <authorList>
            <person name="Goeker M."/>
        </authorList>
    </citation>
    <scope>NUCLEOTIDE SEQUENCE [LARGE SCALE GENOMIC DNA]</scope>
    <source>
        <strain evidence="2 3">DSM 19035</strain>
    </source>
</reference>
<protein>
    <recommendedName>
        <fullName evidence="1">DUF6922 domain-containing protein</fullName>
    </recommendedName>
</protein>
<dbReference type="InterPro" id="IPR053830">
    <property type="entry name" value="DUF6922"/>
</dbReference>
<dbReference type="AlphaFoldDB" id="A0A4R6SWY7"/>
<gene>
    <name evidence="2" type="ORF">ATK78_3188</name>
</gene>
<evidence type="ECO:0000313" key="2">
    <source>
        <dbReference type="EMBL" id="TDQ08672.1"/>
    </source>
</evidence>
<name>A0A4R6SWY7_9SPHI</name>
<dbReference type="InterPro" id="IPR010982">
    <property type="entry name" value="Lambda_DNA-bd_dom_sf"/>
</dbReference>
<sequence length="194" mass="22741">MEPKAHRLRRAVVSSVIQTTCKQFCLYLYMEMSLEKYKGIHPGLILERELKKRKLKKRPFALSLPEYPQTINDITKGKRNLTPEVSLKIDRALGIEEGTMYLLQAYHAIRVEQFKAQIKRRPDLSIFRKALFWDTDVSKLDWERQYKSIIKRIFERGDSREKQAILDFYGKDKVKEVVGSSSVDGNLAIFTQNK</sequence>
<dbReference type="SUPFAM" id="SSF47413">
    <property type="entry name" value="lambda repressor-like DNA-binding domains"/>
    <property type="match status" value="1"/>
</dbReference>
<dbReference type="Proteomes" id="UP000295620">
    <property type="component" value="Unassembled WGS sequence"/>
</dbReference>
<evidence type="ECO:0000259" key="1">
    <source>
        <dbReference type="Pfam" id="PF21956"/>
    </source>
</evidence>
<organism evidence="2 3">
    <name type="scientific">Pedobacter metabolipauper</name>
    <dbReference type="NCBI Taxonomy" id="425513"/>
    <lineage>
        <taxon>Bacteria</taxon>
        <taxon>Pseudomonadati</taxon>
        <taxon>Bacteroidota</taxon>
        <taxon>Sphingobacteriia</taxon>
        <taxon>Sphingobacteriales</taxon>
        <taxon>Sphingobacteriaceae</taxon>
        <taxon>Pedobacter</taxon>
    </lineage>
</organism>
<comment type="caution">
    <text evidence="2">The sequence shown here is derived from an EMBL/GenBank/DDBJ whole genome shotgun (WGS) entry which is preliminary data.</text>
</comment>
<accession>A0A4R6SWY7</accession>
<evidence type="ECO:0000313" key="3">
    <source>
        <dbReference type="Proteomes" id="UP000295620"/>
    </source>
</evidence>
<feature type="domain" description="DUF6922" evidence="1">
    <location>
        <begin position="127"/>
        <end position="178"/>
    </location>
</feature>
<dbReference type="Gene3D" id="1.10.260.40">
    <property type="entry name" value="lambda repressor-like DNA-binding domains"/>
    <property type="match status" value="1"/>
</dbReference>
<dbReference type="GO" id="GO:0003677">
    <property type="term" value="F:DNA binding"/>
    <property type="evidence" value="ECO:0007669"/>
    <property type="project" value="InterPro"/>
</dbReference>